<protein>
    <submittedName>
        <fullName evidence="6">Site-specific integrase</fullName>
    </submittedName>
</protein>
<organism evidence="6 7">
    <name type="scientific">Fructilactobacillus hinvesii</name>
    <dbReference type="NCBI Taxonomy" id="2940300"/>
    <lineage>
        <taxon>Bacteria</taxon>
        <taxon>Bacillati</taxon>
        <taxon>Bacillota</taxon>
        <taxon>Bacilli</taxon>
        <taxon>Lactobacillales</taxon>
        <taxon>Lactobacillaceae</taxon>
        <taxon>Fructilactobacillus</taxon>
    </lineage>
</organism>
<comment type="similarity">
    <text evidence="1">Belongs to the 'phage' integrase family.</text>
</comment>
<dbReference type="Pfam" id="PF00589">
    <property type="entry name" value="Phage_integrase"/>
    <property type="match status" value="1"/>
</dbReference>
<dbReference type="InterPro" id="IPR002104">
    <property type="entry name" value="Integrase_catalytic"/>
</dbReference>
<evidence type="ECO:0000313" key="6">
    <source>
        <dbReference type="EMBL" id="USS87505.1"/>
    </source>
</evidence>
<evidence type="ECO:0000256" key="1">
    <source>
        <dbReference type="ARBA" id="ARBA00008857"/>
    </source>
</evidence>
<evidence type="ECO:0000256" key="4">
    <source>
        <dbReference type="ARBA" id="ARBA00023172"/>
    </source>
</evidence>
<evidence type="ECO:0000256" key="2">
    <source>
        <dbReference type="ARBA" id="ARBA00022908"/>
    </source>
</evidence>
<dbReference type="EMBL" id="CP097118">
    <property type="protein sequence ID" value="USS87505.1"/>
    <property type="molecule type" value="Genomic_DNA"/>
</dbReference>
<dbReference type="PANTHER" id="PTHR30629:SF2">
    <property type="entry name" value="PROPHAGE INTEGRASE INTS-RELATED"/>
    <property type="match status" value="1"/>
</dbReference>
<dbReference type="SUPFAM" id="SSF56349">
    <property type="entry name" value="DNA breaking-rejoining enzymes"/>
    <property type="match status" value="1"/>
</dbReference>
<dbReference type="RefSeq" id="WP_252796803.1">
    <property type="nucleotide sequence ID" value="NZ_CP097118.1"/>
</dbReference>
<reference evidence="6" key="1">
    <citation type="submission" date="2022-05" db="EMBL/GenBank/DDBJ databases">
        <authorList>
            <person name="Oliphant S.A."/>
            <person name="Watson-Haigh N.S."/>
            <person name="Sumby K.M."/>
            <person name="Gardner J.M."/>
            <person name="Jiranek V."/>
        </authorList>
    </citation>
    <scope>NUCLEOTIDE SEQUENCE</scope>
    <source>
        <strain evidence="6">KI11_C11</strain>
    </source>
</reference>
<dbReference type="InterPro" id="IPR050808">
    <property type="entry name" value="Phage_Integrase"/>
</dbReference>
<dbReference type="Gene3D" id="1.10.150.130">
    <property type="match status" value="1"/>
</dbReference>
<dbReference type="InterPro" id="IPR028259">
    <property type="entry name" value="AP2-like_int_N"/>
</dbReference>
<evidence type="ECO:0000313" key="7">
    <source>
        <dbReference type="Proteomes" id="UP001057025"/>
    </source>
</evidence>
<keyword evidence="3" id="KW-0238">DNA-binding</keyword>
<dbReference type="PANTHER" id="PTHR30629">
    <property type="entry name" value="PROPHAGE INTEGRASE"/>
    <property type="match status" value="1"/>
</dbReference>
<dbReference type="Pfam" id="PF14659">
    <property type="entry name" value="Phage_int_SAM_3"/>
    <property type="match status" value="1"/>
</dbReference>
<feature type="domain" description="Tyr recombinase" evidence="5">
    <location>
        <begin position="175"/>
        <end position="377"/>
    </location>
</feature>
<dbReference type="Gene3D" id="1.10.443.10">
    <property type="entry name" value="Intergrase catalytic core"/>
    <property type="match status" value="1"/>
</dbReference>
<dbReference type="Pfam" id="PF14657">
    <property type="entry name" value="Arm-DNA-bind_4"/>
    <property type="match status" value="1"/>
</dbReference>
<dbReference type="InterPro" id="IPR011010">
    <property type="entry name" value="DNA_brk_join_enz"/>
</dbReference>
<dbReference type="InterPro" id="IPR010998">
    <property type="entry name" value="Integrase_recombinase_N"/>
</dbReference>
<gene>
    <name evidence="6" type="ORF">M3M39_05120</name>
</gene>
<dbReference type="CDD" id="cd01189">
    <property type="entry name" value="INT_ICEBs1_C_like"/>
    <property type="match status" value="1"/>
</dbReference>
<evidence type="ECO:0000259" key="5">
    <source>
        <dbReference type="PROSITE" id="PS51898"/>
    </source>
</evidence>
<evidence type="ECO:0000256" key="3">
    <source>
        <dbReference type="ARBA" id="ARBA00023125"/>
    </source>
</evidence>
<dbReference type="PROSITE" id="PS51898">
    <property type="entry name" value="TYR_RECOMBINASE"/>
    <property type="match status" value="1"/>
</dbReference>
<keyword evidence="4" id="KW-0233">DNA recombination</keyword>
<sequence>MEIYQYEVKGQKYYRLKAYLGIDPHTGKKKSVTRSKFKTKKAAKLAFNKLLIQFEDNKLEPSQRNEKLKFKDVYDEWITSYKETVRNSTYINTISAFKNHILPVFADQYINTITISEIQKTVNRWFKADSKVNCKKWANFVASVFNFAIRMGYYKGLNPAKSITLPKMPEIPGEKKPNFYTQKELNKFLDSLSKDEKVFNRYVFFRLLGFSGMRKGEILAIEWKDVDFSKRYVRINKSVSVLSTSKDKLNPPKTKAGYRAIPLDPKTINLLQQWKIRCKEYKLMVGQYLSETDAVFEGRSGKFMNPNSPQKWLKKALETSGTHQITLHGFRKSYCTALVSAGVPIKEVQRRMGHDDIKTTLDVYSFVTHDQIEKANRQFEKYISL</sequence>
<accession>A0ABY5BQX1</accession>
<name>A0ABY5BQX1_9LACO</name>
<dbReference type="Proteomes" id="UP001057025">
    <property type="component" value="Chromosome"/>
</dbReference>
<proteinExistence type="inferred from homology"/>
<keyword evidence="2" id="KW-0229">DNA integration</keyword>
<dbReference type="InterPro" id="IPR013762">
    <property type="entry name" value="Integrase-like_cat_sf"/>
</dbReference>
<keyword evidence="7" id="KW-1185">Reference proteome</keyword>
<dbReference type="InterPro" id="IPR004107">
    <property type="entry name" value="Integrase_SAM-like_N"/>
</dbReference>